<evidence type="ECO:0000259" key="4">
    <source>
        <dbReference type="Pfam" id="PF00535"/>
    </source>
</evidence>
<sequence>MDYIVSINILNYNTYEKSCVCIDSCLRQQNIGFQILLIDNASTDESFKQLKQKYGNKLSYLQTGKNLGFAGGNNFGVMHCFKNGIKYAFLLNSDTELIGNDCLSNLINVILKFDSCAIVSPTIFDVTKKGLLKHSNDYNYNKLLRSVNILPRVERLSGNIEKVSEAHGSALLVDCQRFIDVGGFPEHYFMYCEESTFAKKTLWAGFDILWYQSNSNYILHHHDKTGNVDSWREILMGRNRSLEYHENCRGKTYLWSFIYYLFELKMYVLGIRTKNMSYYKGMKLGDNLYKQNYSEENCFLNGLEIKNTF</sequence>
<dbReference type="Pfam" id="PF00535">
    <property type="entry name" value="Glycos_transf_2"/>
    <property type="match status" value="1"/>
</dbReference>
<evidence type="ECO:0000256" key="3">
    <source>
        <dbReference type="ARBA" id="ARBA00022679"/>
    </source>
</evidence>
<keyword evidence="2" id="KW-0328">Glycosyltransferase</keyword>
<name>K1V4I5_9ZZZZ</name>
<comment type="caution">
    <text evidence="5">The sequence shown here is derived from an EMBL/GenBank/DDBJ whole genome shotgun (WGS) entry which is preliminary data.</text>
</comment>
<dbReference type="PANTHER" id="PTHR43179:SF12">
    <property type="entry name" value="GALACTOFURANOSYLTRANSFERASE GLFT2"/>
    <property type="match status" value="1"/>
</dbReference>
<protein>
    <submittedName>
        <fullName evidence="5">Glycosyl transferase family protein</fullName>
    </submittedName>
</protein>
<reference evidence="5" key="1">
    <citation type="journal article" date="2013" name="Environ. Microbiol.">
        <title>Microbiota from the distal guts of lean and obese adolescents exhibit partial functional redundancy besides clear differences in community structure.</title>
        <authorList>
            <person name="Ferrer M."/>
            <person name="Ruiz A."/>
            <person name="Lanza F."/>
            <person name="Haange S.B."/>
            <person name="Oberbach A."/>
            <person name="Till H."/>
            <person name="Bargiela R."/>
            <person name="Campoy C."/>
            <person name="Segura M.T."/>
            <person name="Richter M."/>
            <person name="von Bergen M."/>
            <person name="Seifert J."/>
            <person name="Suarez A."/>
        </authorList>
    </citation>
    <scope>NUCLEOTIDE SEQUENCE</scope>
</reference>
<dbReference type="InterPro" id="IPR029044">
    <property type="entry name" value="Nucleotide-diphossugar_trans"/>
</dbReference>
<comment type="similarity">
    <text evidence="1">Belongs to the glycosyltransferase 2 family.</text>
</comment>
<evidence type="ECO:0000313" key="5">
    <source>
        <dbReference type="EMBL" id="EKC78821.1"/>
    </source>
</evidence>
<dbReference type="Gene3D" id="3.90.550.10">
    <property type="entry name" value="Spore Coat Polysaccharide Biosynthesis Protein SpsA, Chain A"/>
    <property type="match status" value="1"/>
</dbReference>
<gene>
    <name evidence="5" type="ORF">LEA_03087</name>
</gene>
<dbReference type="PANTHER" id="PTHR43179">
    <property type="entry name" value="RHAMNOSYLTRANSFERASE WBBL"/>
    <property type="match status" value="1"/>
</dbReference>
<evidence type="ECO:0000256" key="2">
    <source>
        <dbReference type="ARBA" id="ARBA00022676"/>
    </source>
</evidence>
<accession>K1V4I5</accession>
<dbReference type="EMBL" id="AJWY01002061">
    <property type="protein sequence ID" value="EKC78821.1"/>
    <property type="molecule type" value="Genomic_DNA"/>
</dbReference>
<dbReference type="SUPFAM" id="SSF53448">
    <property type="entry name" value="Nucleotide-diphospho-sugar transferases"/>
    <property type="match status" value="1"/>
</dbReference>
<evidence type="ECO:0000256" key="1">
    <source>
        <dbReference type="ARBA" id="ARBA00006739"/>
    </source>
</evidence>
<organism evidence="5">
    <name type="scientific">human gut metagenome</name>
    <dbReference type="NCBI Taxonomy" id="408170"/>
    <lineage>
        <taxon>unclassified sequences</taxon>
        <taxon>metagenomes</taxon>
        <taxon>organismal metagenomes</taxon>
    </lineage>
</organism>
<dbReference type="AlphaFoldDB" id="K1V4I5"/>
<dbReference type="InterPro" id="IPR001173">
    <property type="entry name" value="Glyco_trans_2-like"/>
</dbReference>
<proteinExistence type="inferred from homology"/>
<dbReference type="GO" id="GO:0016757">
    <property type="term" value="F:glycosyltransferase activity"/>
    <property type="evidence" value="ECO:0007669"/>
    <property type="project" value="UniProtKB-KW"/>
</dbReference>
<keyword evidence="3 5" id="KW-0808">Transferase</keyword>
<feature type="domain" description="Glycosyltransferase 2-like" evidence="4">
    <location>
        <begin position="6"/>
        <end position="136"/>
    </location>
</feature>